<evidence type="ECO:0000256" key="9">
    <source>
        <dbReference type="SAM" id="MobiDB-lite"/>
    </source>
</evidence>
<dbReference type="InterPro" id="IPR012772">
    <property type="entry name" value="Ectoine_EctA"/>
</dbReference>
<feature type="compositionally biased region" description="Polar residues" evidence="9">
    <location>
        <begin position="12"/>
        <end position="23"/>
    </location>
</feature>
<evidence type="ECO:0000259" key="10">
    <source>
        <dbReference type="PROSITE" id="PS51186"/>
    </source>
</evidence>
<evidence type="ECO:0000256" key="2">
    <source>
        <dbReference type="ARBA" id="ARBA00010712"/>
    </source>
</evidence>
<dbReference type="Proteomes" id="UP000266483">
    <property type="component" value="Unassembled WGS sequence"/>
</dbReference>
<dbReference type="Gene3D" id="3.40.630.30">
    <property type="match status" value="1"/>
</dbReference>
<keyword evidence="6 8" id="KW-0012">Acyltransferase</keyword>
<protein>
    <recommendedName>
        <fullName evidence="4 8">L-2,4-diaminobutyric acid acetyltransferase</fullName>
        <shortName evidence="8">DABA acetyltransferase</shortName>
        <ecNumber evidence="3 8">2.3.1.178</ecNumber>
    </recommendedName>
</protein>
<comment type="similarity">
    <text evidence="2 8">Belongs to the acetyltransferase family. EctA subfamily.</text>
</comment>
<sequence length="183" mass="20114">MMTINNKEEVASRTSAQPANKTQPVLRAPNLDDAKAVHALITASPPLDVNSVYVYLLLSHHFTDTCVVAELDNEIVGFVSAYVPPKTPDVLFVWQVAVHERGRGLGLGKSMLQEILQRPGLQNIRFVETTVGPDNAASRGMFASLARKAGTEINETALFEGHHFGEQAHEDERLLRIGPFTEK</sequence>
<comment type="pathway">
    <text evidence="1 8">Amine and polyamine biosynthesis; ectoine biosynthesis; L-ectoine from L-aspartate 4-semialdehyde: step 2/3.</text>
</comment>
<dbReference type="Pfam" id="PF00583">
    <property type="entry name" value="Acetyltransf_1"/>
    <property type="match status" value="1"/>
</dbReference>
<keyword evidence="12" id="KW-1185">Reference proteome</keyword>
<dbReference type="RefSeq" id="WP_119442771.1">
    <property type="nucleotide sequence ID" value="NZ_CP170494.1"/>
</dbReference>
<comment type="catalytic activity">
    <reaction evidence="7 8">
        <text>L-2,4-diaminobutanoate + acetyl-CoA = (2S)-4-acetamido-2-aminobutanoate + CoA + H(+)</text>
        <dbReference type="Rhea" id="RHEA:16901"/>
        <dbReference type="ChEBI" id="CHEBI:15378"/>
        <dbReference type="ChEBI" id="CHEBI:57287"/>
        <dbReference type="ChEBI" id="CHEBI:57288"/>
        <dbReference type="ChEBI" id="CHEBI:58761"/>
        <dbReference type="ChEBI" id="CHEBI:58929"/>
        <dbReference type="EC" id="2.3.1.178"/>
    </reaction>
</comment>
<evidence type="ECO:0000256" key="8">
    <source>
        <dbReference type="RuleBase" id="RU365045"/>
    </source>
</evidence>
<dbReference type="InterPro" id="IPR000182">
    <property type="entry name" value="GNAT_dom"/>
</dbReference>
<dbReference type="PROSITE" id="PS51186">
    <property type="entry name" value="GNAT"/>
    <property type="match status" value="1"/>
</dbReference>
<feature type="domain" description="N-acetyltransferase" evidence="10">
    <location>
        <begin position="24"/>
        <end position="176"/>
    </location>
</feature>
<dbReference type="EC" id="2.3.1.178" evidence="3 8"/>
<evidence type="ECO:0000313" key="12">
    <source>
        <dbReference type="Proteomes" id="UP000266483"/>
    </source>
</evidence>
<evidence type="ECO:0000256" key="7">
    <source>
        <dbReference type="ARBA" id="ARBA00048924"/>
    </source>
</evidence>
<name>A0ABX9MTP9_9BURK</name>
<dbReference type="EMBL" id="NQOU01000006">
    <property type="protein sequence ID" value="RII81951.1"/>
    <property type="molecule type" value="Genomic_DNA"/>
</dbReference>
<keyword evidence="5 8" id="KW-0808">Transferase</keyword>
<gene>
    <name evidence="8 11" type="primary">ectA</name>
    <name evidence="11" type="ORF">CJO09_13155</name>
</gene>
<organism evidence="11 12">
    <name type="scientific">Neopusillimonas maritima</name>
    <dbReference type="NCBI Taxonomy" id="2026239"/>
    <lineage>
        <taxon>Bacteria</taxon>
        <taxon>Pseudomonadati</taxon>
        <taxon>Pseudomonadota</taxon>
        <taxon>Betaproteobacteria</taxon>
        <taxon>Burkholderiales</taxon>
        <taxon>Alcaligenaceae</taxon>
        <taxon>Neopusillimonas</taxon>
    </lineage>
</organism>
<evidence type="ECO:0000256" key="3">
    <source>
        <dbReference type="ARBA" id="ARBA00012355"/>
    </source>
</evidence>
<dbReference type="NCBIfam" id="TIGR02406">
    <property type="entry name" value="ectoine_EctA"/>
    <property type="match status" value="1"/>
</dbReference>
<feature type="region of interest" description="Disordered" evidence="9">
    <location>
        <begin position="1"/>
        <end position="26"/>
    </location>
</feature>
<comment type="caution">
    <text evidence="11">The sequence shown here is derived from an EMBL/GenBank/DDBJ whole genome shotgun (WGS) entry which is preliminary data.</text>
</comment>
<evidence type="ECO:0000313" key="11">
    <source>
        <dbReference type="EMBL" id="RII81951.1"/>
    </source>
</evidence>
<evidence type="ECO:0000256" key="6">
    <source>
        <dbReference type="ARBA" id="ARBA00023315"/>
    </source>
</evidence>
<reference evidence="11 12" key="1">
    <citation type="submission" date="2017-08" db="EMBL/GenBank/DDBJ databases">
        <title>Pusillimonas indicus sp. nov., a member of the family Alcaligenaceae isolated from surface seawater.</title>
        <authorList>
            <person name="Li J."/>
        </authorList>
    </citation>
    <scope>NUCLEOTIDE SEQUENCE [LARGE SCALE GENOMIC DNA]</scope>
    <source>
        <strain evidence="11 12">17-4A</strain>
    </source>
</reference>
<proteinExistence type="inferred from homology"/>
<dbReference type="SUPFAM" id="SSF55729">
    <property type="entry name" value="Acyl-CoA N-acyltransferases (Nat)"/>
    <property type="match status" value="1"/>
</dbReference>
<feature type="compositionally biased region" description="Basic and acidic residues" evidence="9">
    <location>
        <begin position="1"/>
        <end position="11"/>
    </location>
</feature>
<evidence type="ECO:0000256" key="1">
    <source>
        <dbReference type="ARBA" id="ARBA00004978"/>
    </source>
</evidence>
<evidence type="ECO:0000256" key="5">
    <source>
        <dbReference type="ARBA" id="ARBA00022679"/>
    </source>
</evidence>
<evidence type="ECO:0000256" key="4">
    <source>
        <dbReference type="ARBA" id="ARBA00017935"/>
    </source>
</evidence>
<dbReference type="CDD" id="cd04301">
    <property type="entry name" value="NAT_SF"/>
    <property type="match status" value="1"/>
</dbReference>
<dbReference type="InterPro" id="IPR016181">
    <property type="entry name" value="Acyl_CoA_acyltransferase"/>
</dbReference>
<comment type="function">
    <text evidence="8">Catalyzes the acetylation of L-2,4-diaminobutyrate (DABA) to gamma-N-acetyl-alpha,gamma-diaminobutyric acid (ADABA) with acetyl coenzyme A.</text>
</comment>
<accession>A0ABX9MTP9</accession>